<evidence type="ECO:0000256" key="1">
    <source>
        <dbReference type="ARBA" id="ARBA00010688"/>
    </source>
</evidence>
<dbReference type="PANTHER" id="PTHR42774:SF3">
    <property type="entry name" value="KETOHEXOKINASE"/>
    <property type="match status" value="1"/>
</dbReference>
<sequence length="421" mass="45410">MNIFHKIVHNNSFDIKRQYLLTCCCKRREFISEGTSSLPSLSLSLSVPETAQRERQIKEWAEMGGTSIVGCGGISVDYLATVTAFPRPDDKIRSTSSKVQGGGNVGNALTGVARLGLKPRLISKIANDAQGTIALSELENDGVDTSYMVVSPEGNSPFTYIIVDSQTKTRTCIHTPGYPEMRPSDLPQSKLLSALNEARLVYFDCRLHETALVVAQEAARMNIPILIDAERRREGLDDLLKLASYVVCSEKFPQEWTAAPSIPSALMSMLLKLPSAKFVIVTLGERGCIMLERGTEGAPDSGEMDVDSLLASLKEKAEADNPMPTCISSERSMRLRSDGVGSICGRLILGTAEKITPAELVDSTGAGDAFIAAVLYSLCAEMPPEKMLPLAARVAAAGCRALGARTGLPVRTDPRLAQFLL</sequence>
<gene>
    <name evidence="6" type="ORF">SI8410_02002053</name>
</gene>
<dbReference type="PROSITE" id="PS00584">
    <property type="entry name" value="PFKB_KINASES_2"/>
    <property type="match status" value="1"/>
</dbReference>
<protein>
    <recommendedName>
        <fullName evidence="5">Carbohydrate kinase PfkB domain-containing protein</fullName>
    </recommendedName>
</protein>
<dbReference type="GO" id="GO:0016301">
    <property type="term" value="F:kinase activity"/>
    <property type="evidence" value="ECO:0007669"/>
    <property type="project" value="UniProtKB-KW"/>
</dbReference>
<name>A0A7I8K170_SPIIN</name>
<evidence type="ECO:0000256" key="2">
    <source>
        <dbReference type="ARBA" id="ARBA00022679"/>
    </source>
</evidence>
<dbReference type="InterPro" id="IPR011611">
    <property type="entry name" value="PfkB_dom"/>
</dbReference>
<evidence type="ECO:0000259" key="5">
    <source>
        <dbReference type="Pfam" id="PF00294"/>
    </source>
</evidence>
<evidence type="ECO:0000256" key="4">
    <source>
        <dbReference type="RuleBase" id="RU003704"/>
    </source>
</evidence>
<dbReference type="InterPro" id="IPR002173">
    <property type="entry name" value="Carboh/pur_kinase_PfkB_CS"/>
</dbReference>
<dbReference type="EMBL" id="LR746265">
    <property type="protein sequence ID" value="CAA7390591.1"/>
    <property type="molecule type" value="Genomic_DNA"/>
</dbReference>
<evidence type="ECO:0000256" key="3">
    <source>
        <dbReference type="ARBA" id="ARBA00022777"/>
    </source>
</evidence>
<dbReference type="PRINTS" id="PR00990">
    <property type="entry name" value="RIBOKINASE"/>
</dbReference>
<proteinExistence type="inferred from homology"/>
<dbReference type="InterPro" id="IPR029056">
    <property type="entry name" value="Ribokinase-like"/>
</dbReference>
<dbReference type="OrthoDB" id="204058at2759"/>
<evidence type="ECO:0000313" key="6">
    <source>
        <dbReference type="EMBL" id="CAA7390591.1"/>
    </source>
</evidence>
<feature type="domain" description="Carbohydrate kinase PfkB" evidence="5">
    <location>
        <begin position="72"/>
        <end position="297"/>
    </location>
</feature>
<dbReference type="InterPro" id="IPR052562">
    <property type="entry name" value="Ketohexokinase-related"/>
</dbReference>
<keyword evidence="7" id="KW-1185">Reference proteome</keyword>
<dbReference type="PANTHER" id="PTHR42774">
    <property type="entry name" value="PHOSPHOTRANSFERASE SYSTEM TRANSPORT PROTEIN"/>
    <property type="match status" value="1"/>
</dbReference>
<comment type="similarity">
    <text evidence="1 4">Belongs to the carbohydrate kinase PfkB family.</text>
</comment>
<dbReference type="AlphaFoldDB" id="A0A7I8K170"/>
<evidence type="ECO:0000313" key="7">
    <source>
        <dbReference type="Proteomes" id="UP000663760"/>
    </source>
</evidence>
<dbReference type="Proteomes" id="UP000663760">
    <property type="component" value="Chromosome 2"/>
</dbReference>
<dbReference type="SUPFAM" id="SSF53613">
    <property type="entry name" value="Ribokinase-like"/>
    <property type="match status" value="1"/>
</dbReference>
<reference evidence="6" key="1">
    <citation type="submission" date="2020-02" db="EMBL/GenBank/DDBJ databases">
        <authorList>
            <person name="Scholz U."/>
            <person name="Mascher M."/>
            <person name="Fiebig A."/>
        </authorList>
    </citation>
    <scope>NUCLEOTIDE SEQUENCE</scope>
</reference>
<keyword evidence="3 4" id="KW-0418">Kinase</keyword>
<accession>A0A7I8K170</accession>
<keyword evidence="2 4" id="KW-0808">Transferase</keyword>
<organism evidence="6 7">
    <name type="scientific">Spirodela intermedia</name>
    <name type="common">Intermediate duckweed</name>
    <dbReference type="NCBI Taxonomy" id="51605"/>
    <lineage>
        <taxon>Eukaryota</taxon>
        <taxon>Viridiplantae</taxon>
        <taxon>Streptophyta</taxon>
        <taxon>Embryophyta</taxon>
        <taxon>Tracheophyta</taxon>
        <taxon>Spermatophyta</taxon>
        <taxon>Magnoliopsida</taxon>
        <taxon>Liliopsida</taxon>
        <taxon>Araceae</taxon>
        <taxon>Lemnoideae</taxon>
        <taxon>Spirodela</taxon>
    </lineage>
</organism>
<feature type="domain" description="Carbohydrate kinase PfkB" evidence="5">
    <location>
        <begin position="354"/>
        <end position="409"/>
    </location>
</feature>
<dbReference type="InterPro" id="IPR002139">
    <property type="entry name" value="Ribo/fructo_kinase"/>
</dbReference>
<dbReference type="Gene3D" id="3.40.1190.20">
    <property type="match status" value="1"/>
</dbReference>
<dbReference type="CDD" id="cd01945">
    <property type="entry name" value="ribokinase_group_B"/>
    <property type="match status" value="1"/>
</dbReference>
<dbReference type="Pfam" id="PF00294">
    <property type="entry name" value="PfkB"/>
    <property type="match status" value="2"/>
</dbReference>